<protein>
    <submittedName>
        <fullName evidence="2">Uncharacterized protein</fullName>
    </submittedName>
</protein>
<dbReference type="AlphaFoldDB" id="A0A8H7P279"/>
<evidence type="ECO:0000256" key="1">
    <source>
        <dbReference type="SAM" id="MobiDB-lite"/>
    </source>
</evidence>
<reference evidence="2" key="1">
    <citation type="submission" date="2020-11" db="EMBL/GenBank/DDBJ databases">
        <authorList>
            <person name="Koelle M."/>
            <person name="Horta M.A.C."/>
            <person name="Nowrousian M."/>
            <person name="Ohm R.A."/>
            <person name="Benz P."/>
            <person name="Pilgard A."/>
        </authorList>
    </citation>
    <scope>NUCLEOTIDE SEQUENCE</scope>
    <source>
        <strain evidence="2">FPRL280</strain>
    </source>
</reference>
<feature type="compositionally biased region" description="Basic and acidic residues" evidence="1">
    <location>
        <begin position="1"/>
        <end position="11"/>
    </location>
</feature>
<evidence type="ECO:0000313" key="3">
    <source>
        <dbReference type="Proteomes" id="UP000639403"/>
    </source>
</evidence>
<dbReference type="EMBL" id="JADOXO010000102">
    <property type="protein sequence ID" value="KAF9813534.1"/>
    <property type="molecule type" value="Genomic_DNA"/>
</dbReference>
<organism evidence="2 3">
    <name type="scientific">Rhodonia placenta</name>
    <dbReference type="NCBI Taxonomy" id="104341"/>
    <lineage>
        <taxon>Eukaryota</taxon>
        <taxon>Fungi</taxon>
        <taxon>Dikarya</taxon>
        <taxon>Basidiomycota</taxon>
        <taxon>Agaricomycotina</taxon>
        <taxon>Agaricomycetes</taxon>
        <taxon>Polyporales</taxon>
        <taxon>Adustoporiaceae</taxon>
        <taxon>Rhodonia</taxon>
    </lineage>
</organism>
<dbReference type="Proteomes" id="UP000639403">
    <property type="component" value="Unassembled WGS sequence"/>
</dbReference>
<evidence type="ECO:0000313" key="2">
    <source>
        <dbReference type="EMBL" id="KAF9813534.1"/>
    </source>
</evidence>
<comment type="caution">
    <text evidence="2">The sequence shown here is derived from an EMBL/GenBank/DDBJ whole genome shotgun (WGS) entry which is preliminary data.</text>
</comment>
<accession>A0A8H7P279</accession>
<sequence length="22" mass="2538">MLRTDQPRTDQRAQPPLNSPCI</sequence>
<proteinExistence type="predicted"/>
<reference evidence="2" key="2">
    <citation type="journal article" name="Front. Microbiol.">
        <title>Degradative Capacity of Two Strains of Rhodonia placenta: From Phenotype to Genotype.</title>
        <authorList>
            <person name="Kolle M."/>
            <person name="Horta M.A.C."/>
            <person name="Nowrousian M."/>
            <person name="Ohm R.A."/>
            <person name="Benz J.P."/>
            <person name="Pilgard A."/>
        </authorList>
    </citation>
    <scope>NUCLEOTIDE SEQUENCE</scope>
    <source>
        <strain evidence="2">FPRL280</strain>
    </source>
</reference>
<name>A0A8H7P279_9APHY</name>
<feature type="region of interest" description="Disordered" evidence="1">
    <location>
        <begin position="1"/>
        <end position="22"/>
    </location>
</feature>
<gene>
    <name evidence="2" type="ORF">IEO21_05515</name>
</gene>